<evidence type="ECO:0000313" key="2">
    <source>
        <dbReference type="Proteomes" id="UP000004459"/>
    </source>
</evidence>
<dbReference type="PATRIC" id="fig|411475.3.peg.3219"/>
<gene>
    <name evidence="1" type="ORF">HMPREF0372_03722</name>
</gene>
<evidence type="ECO:0000313" key="1">
    <source>
        <dbReference type="EMBL" id="EHM39706.1"/>
    </source>
</evidence>
<dbReference type="HOGENOM" id="CLU_2879278_0_0_9"/>
<accession>G9YW07</accession>
<protein>
    <submittedName>
        <fullName evidence="1">Uncharacterized protein</fullName>
    </submittedName>
</protein>
<reference evidence="1 2" key="1">
    <citation type="submission" date="2011-08" db="EMBL/GenBank/DDBJ databases">
        <authorList>
            <person name="Weinstock G."/>
            <person name="Sodergren E."/>
            <person name="Clifton S."/>
            <person name="Fulton L."/>
            <person name="Fulton B."/>
            <person name="Courtney L."/>
            <person name="Fronick C."/>
            <person name="Harrison M."/>
            <person name="Strong C."/>
            <person name="Farmer C."/>
            <person name="Delahaunty K."/>
            <person name="Markovic C."/>
            <person name="Hall O."/>
            <person name="Minx P."/>
            <person name="Tomlinson C."/>
            <person name="Mitreva M."/>
            <person name="Hou S."/>
            <person name="Chen J."/>
            <person name="Wollam A."/>
            <person name="Pepin K.H."/>
            <person name="Johnson M."/>
            <person name="Bhonagiri V."/>
            <person name="Zhang X."/>
            <person name="Suruliraj S."/>
            <person name="Warren W."/>
            <person name="Chinwalla A."/>
            <person name="Mardis E.R."/>
            <person name="Wilson R.K."/>
        </authorList>
    </citation>
    <scope>NUCLEOTIDE SEQUENCE [LARGE SCALE GENOMIC DNA]</scope>
    <source>
        <strain evidence="1 2">ATCC 29863</strain>
    </source>
</reference>
<dbReference type="Proteomes" id="UP000004459">
    <property type="component" value="Unassembled WGS sequence"/>
</dbReference>
<dbReference type="AlphaFoldDB" id="G9YW07"/>
<proteinExistence type="predicted"/>
<name>G9YW07_FLAPL</name>
<organism evidence="1 2">
    <name type="scientific">Flavonifractor plautii ATCC 29863</name>
    <dbReference type="NCBI Taxonomy" id="411475"/>
    <lineage>
        <taxon>Bacteria</taxon>
        <taxon>Bacillati</taxon>
        <taxon>Bacillota</taxon>
        <taxon>Clostridia</taxon>
        <taxon>Eubacteriales</taxon>
        <taxon>Oscillospiraceae</taxon>
        <taxon>Flavonifractor</taxon>
    </lineage>
</organism>
<comment type="caution">
    <text evidence="1">The sequence shown here is derived from an EMBL/GenBank/DDBJ whole genome shotgun (WGS) entry which is preliminary data.</text>
</comment>
<dbReference type="EMBL" id="AGCK01000301">
    <property type="protein sequence ID" value="EHM39706.1"/>
    <property type="molecule type" value="Genomic_DNA"/>
</dbReference>
<sequence>MRNKGKFKNPIEFIGKCGGLPGKMDRALEKSGERGRDFLCCFFPEEPLYYILWKPFMQMEDYI</sequence>